<dbReference type="Proteomes" id="UP000886752">
    <property type="component" value="Unassembled WGS sequence"/>
</dbReference>
<dbReference type="InterPro" id="IPR053431">
    <property type="entry name" value="AhbB-like"/>
</dbReference>
<comment type="similarity">
    <text evidence="4">Belongs to the Ahb/Nir family.</text>
</comment>
<evidence type="ECO:0000256" key="2">
    <source>
        <dbReference type="ARBA" id="ARBA00023133"/>
    </source>
</evidence>
<evidence type="ECO:0000256" key="4">
    <source>
        <dbReference type="ARBA" id="ARBA00023457"/>
    </source>
</evidence>
<dbReference type="InterPro" id="IPR040523">
    <property type="entry name" value="AsnC_trans_reg2"/>
</dbReference>
<accession>A0A9D1PXY7</accession>
<dbReference type="InterPro" id="IPR050684">
    <property type="entry name" value="HTH-Siroheme_Decarb"/>
</dbReference>
<comment type="caution">
    <text evidence="9">The sequence shown here is derived from an EMBL/GenBank/DDBJ whole genome shotgun (WGS) entry which is preliminary data.</text>
</comment>
<dbReference type="NCBIfam" id="NF040707">
    <property type="entry name" value="Siroheme_Dcarb_AhbB"/>
    <property type="match status" value="1"/>
</dbReference>
<evidence type="ECO:0000256" key="3">
    <source>
        <dbReference type="ARBA" id="ARBA00023239"/>
    </source>
</evidence>
<evidence type="ECO:0000313" key="9">
    <source>
        <dbReference type="EMBL" id="HIW00662.1"/>
    </source>
</evidence>
<evidence type="ECO:0000259" key="8">
    <source>
        <dbReference type="Pfam" id="PF22451"/>
    </source>
</evidence>
<evidence type="ECO:0000313" key="10">
    <source>
        <dbReference type="Proteomes" id="UP000886752"/>
    </source>
</evidence>
<dbReference type="SMART" id="SM00344">
    <property type="entry name" value="HTH_ASNC"/>
    <property type="match status" value="1"/>
</dbReference>
<evidence type="ECO:0000256" key="5">
    <source>
        <dbReference type="ARBA" id="ARBA00023471"/>
    </source>
</evidence>
<comment type="catalytic activity">
    <reaction evidence="6">
        <text>siroheme + 2 H(+) = 12,18-didecarboxysiroheme + 2 CO2</text>
        <dbReference type="Rhea" id="RHEA:19093"/>
        <dbReference type="ChEBI" id="CHEBI:15378"/>
        <dbReference type="ChEBI" id="CHEBI:16526"/>
        <dbReference type="ChEBI" id="CHEBI:60052"/>
        <dbReference type="ChEBI" id="CHEBI:140497"/>
        <dbReference type="EC" id="4.1.1.111"/>
    </reaction>
</comment>
<dbReference type="InterPro" id="IPR036390">
    <property type="entry name" value="WH_DNA-bd_sf"/>
</dbReference>
<dbReference type="AlphaFoldDB" id="A0A9D1PXY7"/>
<dbReference type="PANTHER" id="PTHR43413:SF1">
    <property type="entry name" value="SIROHEME DECARBOXYLASE NIRL SUBUNIT"/>
    <property type="match status" value="1"/>
</dbReference>
<name>A0A9D1PXY7_9BACT</name>
<evidence type="ECO:0000259" key="7">
    <source>
        <dbReference type="Pfam" id="PF17805"/>
    </source>
</evidence>
<feature type="domain" description="Siroheme decarboxylase NirL-like HTH" evidence="8">
    <location>
        <begin position="10"/>
        <end position="55"/>
    </location>
</feature>
<protein>
    <recommendedName>
        <fullName evidence="5">siroheme decarboxylase</fullName>
        <ecNumber evidence="5">4.1.1.111</ecNumber>
    </recommendedName>
</protein>
<proteinExistence type="inferred from homology"/>
<dbReference type="GO" id="GO:0006783">
    <property type="term" value="P:heme biosynthetic process"/>
    <property type="evidence" value="ECO:0007669"/>
    <property type="project" value="UniProtKB-KW"/>
</dbReference>
<dbReference type="Gene3D" id="3.30.70.3460">
    <property type="match status" value="1"/>
</dbReference>
<dbReference type="PANTHER" id="PTHR43413">
    <property type="entry name" value="TRANSCRIPTIONAL REGULATOR, ASNC FAMILY"/>
    <property type="match status" value="1"/>
</dbReference>
<dbReference type="InterPro" id="IPR019888">
    <property type="entry name" value="Tscrpt_reg_AsnC-like"/>
</dbReference>
<comment type="pathway">
    <text evidence="1">Porphyrin-containing compound metabolism; protoheme biosynthesis.</text>
</comment>
<reference evidence="9" key="1">
    <citation type="journal article" date="2021" name="PeerJ">
        <title>Extensive microbial diversity within the chicken gut microbiome revealed by metagenomics and culture.</title>
        <authorList>
            <person name="Gilroy R."/>
            <person name="Ravi A."/>
            <person name="Getino M."/>
            <person name="Pursley I."/>
            <person name="Horton D.L."/>
            <person name="Alikhan N.F."/>
            <person name="Baker D."/>
            <person name="Gharbi K."/>
            <person name="Hall N."/>
            <person name="Watson M."/>
            <person name="Adriaenssens E.M."/>
            <person name="Foster-Nyarko E."/>
            <person name="Jarju S."/>
            <person name="Secka A."/>
            <person name="Antonio M."/>
            <person name="Oren A."/>
            <person name="Chaudhuri R.R."/>
            <person name="La Ragione R."/>
            <person name="Hildebrand F."/>
            <person name="Pallen M.J."/>
        </authorList>
    </citation>
    <scope>NUCLEOTIDE SEQUENCE</scope>
    <source>
        <strain evidence="9">ChiHecec2B26-446</strain>
    </source>
</reference>
<dbReference type="Pfam" id="PF22451">
    <property type="entry name" value="NirdL-like_HTH"/>
    <property type="match status" value="1"/>
</dbReference>
<dbReference type="GO" id="GO:0016829">
    <property type="term" value="F:lyase activity"/>
    <property type="evidence" value="ECO:0007669"/>
    <property type="project" value="UniProtKB-KW"/>
</dbReference>
<dbReference type="SUPFAM" id="SSF46785">
    <property type="entry name" value="Winged helix' DNA-binding domain"/>
    <property type="match status" value="1"/>
</dbReference>
<keyword evidence="2" id="KW-0350">Heme biosynthesis</keyword>
<sequence>MAREFSQQQRDILRIVQKDLPDSLTPFADIARETGTSEEEVLDLLRTLKEEGVIRRFGASIKHQRAGWSANAMVGWIVGEDEVDELGRKAAEHPHVSHCYYRPSAVEDWPYELYTMIHGRSSEECSAVIEELKQMLGKSDYLVLHTIRELKKISPTYF</sequence>
<organism evidence="9 10">
    <name type="scientific">Candidatus Desulfovibrio intestinipullorum</name>
    <dbReference type="NCBI Taxonomy" id="2838536"/>
    <lineage>
        <taxon>Bacteria</taxon>
        <taxon>Pseudomonadati</taxon>
        <taxon>Thermodesulfobacteriota</taxon>
        <taxon>Desulfovibrionia</taxon>
        <taxon>Desulfovibrionales</taxon>
        <taxon>Desulfovibrionaceae</taxon>
        <taxon>Desulfovibrio</taxon>
    </lineage>
</organism>
<feature type="domain" description="Siroheme decarboxylase AsnC-like ligand binding" evidence="7">
    <location>
        <begin position="65"/>
        <end position="151"/>
    </location>
</feature>
<dbReference type="InterPro" id="IPR053953">
    <property type="entry name" value="NirdL-like_HTH"/>
</dbReference>
<reference evidence="9" key="2">
    <citation type="submission" date="2021-04" db="EMBL/GenBank/DDBJ databases">
        <authorList>
            <person name="Gilroy R."/>
        </authorList>
    </citation>
    <scope>NUCLEOTIDE SEQUENCE</scope>
    <source>
        <strain evidence="9">ChiHecec2B26-446</strain>
    </source>
</reference>
<evidence type="ECO:0000256" key="6">
    <source>
        <dbReference type="ARBA" id="ARBA00048470"/>
    </source>
</evidence>
<dbReference type="Pfam" id="PF17805">
    <property type="entry name" value="AsnC_trans_reg2"/>
    <property type="match status" value="1"/>
</dbReference>
<keyword evidence="3" id="KW-0456">Lyase</keyword>
<gene>
    <name evidence="9" type="ORF">H9894_05660</name>
</gene>
<dbReference type="EC" id="4.1.1.111" evidence="5"/>
<dbReference type="EMBL" id="DXHV01000058">
    <property type="protein sequence ID" value="HIW00662.1"/>
    <property type="molecule type" value="Genomic_DNA"/>
</dbReference>
<evidence type="ECO:0000256" key="1">
    <source>
        <dbReference type="ARBA" id="ARBA00004744"/>
    </source>
</evidence>